<feature type="chain" id="PRO_5032704341" evidence="1">
    <location>
        <begin position="22"/>
        <end position="890"/>
    </location>
</feature>
<proteinExistence type="predicted"/>
<organism evidence="3 4">
    <name type="scientific">Chitinophaga eiseniae</name>
    <dbReference type="NCBI Taxonomy" id="634771"/>
    <lineage>
        <taxon>Bacteria</taxon>
        <taxon>Pseudomonadati</taxon>
        <taxon>Bacteroidota</taxon>
        <taxon>Chitinophagia</taxon>
        <taxon>Chitinophagales</taxon>
        <taxon>Chitinophagaceae</taxon>
        <taxon>Chitinophaga</taxon>
    </lineage>
</organism>
<protein>
    <submittedName>
        <fullName evidence="3">Outer membrane beta-barrel protein</fullName>
    </submittedName>
</protein>
<dbReference type="Pfam" id="PF14905">
    <property type="entry name" value="OMP_b-brl_3"/>
    <property type="match status" value="1"/>
</dbReference>
<dbReference type="Proteomes" id="UP000552864">
    <property type="component" value="Unassembled WGS sequence"/>
</dbReference>
<dbReference type="SUPFAM" id="SSF56935">
    <property type="entry name" value="Porins"/>
    <property type="match status" value="1"/>
</dbReference>
<dbReference type="Pfam" id="PF13715">
    <property type="entry name" value="CarbopepD_reg_2"/>
    <property type="match status" value="1"/>
</dbReference>
<name>A0A847SR15_9BACT</name>
<dbReference type="InterPro" id="IPR008969">
    <property type="entry name" value="CarboxyPept-like_regulatory"/>
</dbReference>
<gene>
    <name evidence="3" type="ORF">HGH91_22565</name>
</gene>
<keyword evidence="4" id="KW-1185">Reference proteome</keyword>
<evidence type="ECO:0000256" key="1">
    <source>
        <dbReference type="SAM" id="SignalP"/>
    </source>
</evidence>
<comment type="caution">
    <text evidence="3">The sequence shown here is derived from an EMBL/GenBank/DDBJ whole genome shotgun (WGS) entry which is preliminary data.</text>
</comment>
<dbReference type="RefSeq" id="WP_168741067.1">
    <property type="nucleotide sequence ID" value="NZ_JABAHZ010000006.1"/>
</dbReference>
<evidence type="ECO:0000313" key="4">
    <source>
        <dbReference type="Proteomes" id="UP000552864"/>
    </source>
</evidence>
<feature type="signal peptide" evidence="1">
    <location>
        <begin position="1"/>
        <end position="21"/>
    </location>
</feature>
<dbReference type="SUPFAM" id="SSF49464">
    <property type="entry name" value="Carboxypeptidase regulatory domain-like"/>
    <property type="match status" value="1"/>
</dbReference>
<evidence type="ECO:0000313" key="3">
    <source>
        <dbReference type="EMBL" id="NLR81427.1"/>
    </source>
</evidence>
<reference evidence="3 4" key="1">
    <citation type="submission" date="2020-04" db="EMBL/GenBank/DDBJ databases">
        <authorList>
            <person name="Yin C."/>
        </authorList>
    </citation>
    <scope>NUCLEOTIDE SEQUENCE [LARGE SCALE GENOMIC DNA]</scope>
    <source>
        <strain evidence="3 4">Ak56</strain>
    </source>
</reference>
<keyword evidence="1" id="KW-0732">Signal</keyword>
<dbReference type="InterPro" id="IPR041700">
    <property type="entry name" value="OMP_b-brl_3"/>
</dbReference>
<sequence>MKRILLLFLMLLSITRARGQASVTGAIQGRIFDSQSHLPLSSATIYCLHMKDSSQADLTFSDKNGNFSFPNIKRDRYILYIKYLGYETLMYPLTELLNINTIDIGSIILKKTGLTLAPVEIIETKSPLNIRKDTIEFAASYFKTRTNSSLEELLKKIPGVQIDNDGTIRLNGEVVKSIFINGRPLFDGGDINLVTKNLQADLIDKIQLISKEPNTGDLAITSDGKKIKTINLTIKENKQNLLSGETTIGVSTDKNFGTKLNLSKFTNSQQLLAVLNGDNMNGALEGMGSNLIGKESNKNVGINYNKYINAKISADISYLMKDKQNSLAQKSARETFTNNSNYFYDQQINNTSSSTTNSININFRYKIDSTQSIYFNTNLLQSTESSALENIYSSYSTPDQAANSGTMNISTKRNSESINSTLKFEKIFQKKNNPLSILVGYSGSSGKENTNNLTQNVLRQTNNESTSDTIKQNNFVNRKTERLFFSIDYDLPLYKSSTIQLKLASDYNLSPLTKKVYGYNAASHVIDNPIDSLGNNFNTISFQKYIKAAWHIQKKKYDFTFSFAILLSEISNNDIQLTPNTQIKSTSLLPGLTFNYSLTNSKTVHFIYKRNPKFPSLNSLQPIQDNTNLLYIKLGNPSLKPEQLDNITLSYDNFNPNNMRFTSISIDGNFSKDQIINGTSSDSSGRQIIQPLNATGAHNFGLNITTSIPTTGKKAVFSTVTNCRVGKDINFVNGDKGYYKNLTINQSVKYEYLYNKSLDFYISAALGYNSVGYSNSRQNNNQYFNYSFIFNGNINLPFGVVVNGFISYIISNGQSSEYNFRNLKINASISKFLFSNQQGVIKLGVLDLLNQNSDIMRQVGENYVEDTRSNVQKRLIILKFSYFFGKGKRK</sequence>
<accession>A0A847SR15</accession>
<dbReference type="AlphaFoldDB" id="A0A847SR15"/>
<evidence type="ECO:0000259" key="2">
    <source>
        <dbReference type="Pfam" id="PF14905"/>
    </source>
</evidence>
<feature type="domain" description="Outer membrane protein beta-barrel" evidence="2">
    <location>
        <begin position="428"/>
        <end position="882"/>
    </location>
</feature>
<dbReference type="EMBL" id="JABAHZ010000006">
    <property type="protein sequence ID" value="NLR81427.1"/>
    <property type="molecule type" value="Genomic_DNA"/>
</dbReference>